<feature type="region of interest" description="Disordered" evidence="2">
    <location>
        <begin position="1"/>
        <end position="51"/>
    </location>
</feature>
<keyword evidence="1" id="KW-0175">Coiled coil</keyword>
<dbReference type="EMBL" id="JAIWYP010000014">
    <property type="protein sequence ID" value="KAH3709802.1"/>
    <property type="molecule type" value="Genomic_DNA"/>
</dbReference>
<evidence type="ECO:0000313" key="4">
    <source>
        <dbReference type="Proteomes" id="UP000828390"/>
    </source>
</evidence>
<reference evidence="3" key="2">
    <citation type="submission" date="2020-11" db="EMBL/GenBank/DDBJ databases">
        <authorList>
            <person name="McCartney M.A."/>
            <person name="Auch B."/>
            <person name="Kono T."/>
            <person name="Mallez S."/>
            <person name="Becker A."/>
            <person name="Gohl D.M."/>
            <person name="Silverstein K.A.T."/>
            <person name="Koren S."/>
            <person name="Bechman K.B."/>
            <person name="Herman A."/>
            <person name="Abrahante J.E."/>
            <person name="Garbe J."/>
        </authorList>
    </citation>
    <scope>NUCLEOTIDE SEQUENCE</scope>
    <source>
        <strain evidence="3">Duluth1</strain>
        <tissue evidence="3">Whole animal</tissue>
    </source>
</reference>
<accession>A0A9D4BUU8</accession>
<gene>
    <name evidence="3" type="ORF">DPMN_069267</name>
</gene>
<name>A0A9D4BUU8_DREPO</name>
<sequence>MTTEEKKRKKGINSTGSISEIDLQESPSQNKQQEQTPKPQKTRKAKMSKVGETNWKSEYNVSSEINDMKSQLKDINHKLANVASTVDRSIEELNSKIKQLIEKDDARIKNTMRELLSGMKDDIVISLSKQIEVLESRLFEREVENDKLKQEVKGLNKKLADQEEVNSKLANSIAKNESERGNIENEANQYSRSNNVIISGISHIEEIVEGKKQFKRFETAEETTKYMVETLNTKLGCRIDTSDIDIAHRLKKGPDGKKDIIVRFQSRLLRNSVLKQGRVLRQSGIFVREDLTPLNLEVFMSVKRKMSDEVSSVWTRNGVIFFKNTQEQVTRVHYEDYQTWLDLPWPKRTTK</sequence>
<organism evidence="3 4">
    <name type="scientific">Dreissena polymorpha</name>
    <name type="common">Zebra mussel</name>
    <name type="synonym">Mytilus polymorpha</name>
    <dbReference type="NCBI Taxonomy" id="45954"/>
    <lineage>
        <taxon>Eukaryota</taxon>
        <taxon>Metazoa</taxon>
        <taxon>Spiralia</taxon>
        <taxon>Lophotrochozoa</taxon>
        <taxon>Mollusca</taxon>
        <taxon>Bivalvia</taxon>
        <taxon>Autobranchia</taxon>
        <taxon>Heteroconchia</taxon>
        <taxon>Euheterodonta</taxon>
        <taxon>Imparidentia</taxon>
        <taxon>Neoheterodontei</taxon>
        <taxon>Myida</taxon>
        <taxon>Dreissenoidea</taxon>
        <taxon>Dreissenidae</taxon>
        <taxon>Dreissena</taxon>
    </lineage>
</organism>
<proteinExistence type="predicted"/>
<evidence type="ECO:0000313" key="3">
    <source>
        <dbReference type="EMBL" id="KAH3709802.1"/>
    </source>
</evidence>
<evidence type="ECO:0000256" key="1">
    <source>
        <dbReference type="SAM" id="Coils"/>
    </source>
</evidence>
<dbReference type="Proteomes" id="UP000828390">
    <property type="component" value="Unassembled WGS sequence"/>
</dbReference>
<protein>
    <submittedName>
        <fullName evidence="3">Uncharacterized protein</fullName>
    </submittedName>
</protein>
<reference evidence="3" key="1">
    <citation type="journal article" date="2019" name="bioRxiv">
        <title>The Genome of the Zebra Mussel, Dreissena polymorpha: A Resource for Invasive Species Research.</title>
        <authorList>
            <person name="McCartney M.A."/>
            <person name="Auch B."/>
            <person name="Kono T."/>
            <person name="Mallez S."/>
            <person name="Zhang Y."/>
            <person name="Obille A."/>
            <person name="Becker A."/>
            <person name="Abrahante J.E."/>
            <person name="Garbe J."/>
            <person name="Badalamenti J.P."/>
            <person name="Herman A."/>
            <person name="Mangelson H."/>
            <person name="Liachko I."/>
            <person name="Sullivan S."/>
            <person name="Sone E.D."/>
            <person name="Koren S."/>
            <person name="Silverstein K.A.T."/>
            <person name="Beckman K.B."/>
            <person name="Gohl D.M."/>
        </authorList>
    </citation>
    <scope>NUCLEOTIDE SEQUENCE</scope>
    <source>
        <strain evidence="3">Duluth1</strain>
        <tissue evidence="3">Whole animal</tissue>
    </source>
</reference>
<feature type="coiled-coil region" evidence="1">
    <location>
        <begin position="131"/>
        <end position="172"/>
    </location>
</feature>
<comment type="caution">
    <text evidence="3">The sequence shown here is derived from an EMBL/GenBank/DDBJ whole genome shotgun (WGS) entry which is preliminary data.</text>
</comment>
<keyword evidence="4" id="KW-1185">Reference proteome</keyword>
<evidence type="ECO:0000256" key="2">
    <source>
        <dbReference type="SAM" id="MobiDB-lite"/>
    </source>
</evidence>
<dbReference type="AlphaFoldDB" id="A0A9D4BUU8"/>